<feature type="domain" description="DNL-type" evidence="6">
    <location>
        <begin position="1"/>
        <end position="87"/>
    </location>
</feature>
<feature type="non-terminal residue" evidence="7">
    <location>
        <position position="87"/>
    </location>
</feature>
<dbReference type="PANTHER" id="PTHR20922:SF13">
    <property type="entry name" value="DNL-TYPE ZINC FINGER PROTEIN"/>
    <property type="match status" value="1"/>
</dbReference>
<keyword evidence="2 4" id="KW-0863">Zinc-finger</keyword>
<keyword evidence="3" id="KW-0862">Zinc</keyword>
<name>A0A3N4M8X0_9PEZI</name>
<dbReference type="GO" id="GO:0030150">
    <property type="term" value="P:protein import into mitochondrial matrix"/>
    <property type="evidence" value="ECO:0007669"/>
    <property type="project" value="TreeGrafter"/>
</dbReference>
<gene>
    <name evidence="7" type="ORF">L211DRAFT_770113</name>
</gene>
<protein>
    <submittedName>
        <fullName evidence="7">Zf-DNL-domain-containing protein</fullName>
    </submittedName>
</protein>
<evidence type="ECO:0000256" key="2">
    <source>
        <dbReference type="ARBA" id="ARBA00022771"/>
    </source>
</evidence>
<dbReference type="PANTHER" id="PTHR20922">
    <property type="entry name" value="DNL-TYPE ZINC FINGER PROTEIN"/>
    <property type="match status" value="1"/>
</dbReference>
<dbReference type="GO" id="GO:0051087">
    <property type="term" value="F:protein-folding chaperone binding"/>
    <property type="evidence" value="ECO:0007669"/>
    <property type="project" value="TreeGrafter"/>
</dbReference>
<keyword evidence="8" id="KW-1185">Reference proteome</keyword>
<dbReference type="OrthoDB" id="512667at2759"/>
<proteinExistence type="predicted"/>
<dbReference type="GO" id="GO:0008270">
    <property type="term" value="F:zinc ion binding"/>
    <property type="evidence" value="ECO:0007669"/>
    <property type="project" value="UniProtKB-KW"/>
</dbReference>
<dbReference type="GO" id="GO:0006457">
    <property type="term" value="P:protein folding"/>
    <property type="evidence" value="ECO:0007669"/>
    <property type="project" value="TreeGrafter"/>
</dbReference>
<evidence type="ECO:0000256" key="4">
    <source>
        <dbReference type="PROSITE-ProRule" id="PRU00834"/>
    </source>
</evidence>
<evidence type="ECO:0000256" key="1">
    <source>
        <dbReference type="ARBA" id="ARBA00022723"/>
    </source>
</evidence>
<evidence type="ECO:0000256" key="5">
    <source>
        <dbReference type="SAM" id="MobiDB-lite"/>
    </source>
</evidence>
<evidence type="ECO:0000256" key="3">
    <source>
        <dbReference type="ARBA" id="ARBA00022833"/>
    </source>
</evidence>
<feature type="non-terminal residue" evidence="7">
    <location>
        <position position="1"/>
    </location>
</feature>
<dbReference type="PROSITE" id="PS51501">
    <property type="entry name" value="ZF_DNL"/>
    <property type="match status" value="1"/>
</dbReference>
<dbReference type="Proteomes" id="UP000267821">
    <property type="component" value="Unassembled WGS sequence"/>
</dbReference>
<evidence type="ECO:0000259" key="6">
    <source>
        <dbReference type="PROSITE" id="PS51501"/>
    </source>
</evidence>
<dbReference type="InParanoid" id="A0A3N4M8X0"/>
<dbReference type="STRING" id="1051890.A0A3N4M8X0"/>
<dbReference type="EMBL" id="ML121528">
    <property type="protein sequence ID" value="RPB29122.1"/>
    <property type="molecule type" value="Genomic_DNA"/>
</dbReference>
<reference evidence="7 8" key="1">
    <citation type="journal article" date="2018" name="Nat. Ecol. Evol.">
        <title>Pezizomycetes genomes reveal the molecular basis of ectomycorrhizal truffle lifestyle.</title>
        <authorList>
            <person name="Murat C."/>
            <person name="Payen T."/>
            <person name="Noel B."/>
            <person name="Kuo A."/>
            <person name="Morin E."/>
            <person name="Chen J."/>
            <person name="Kohler A."/>
            <person name="Krizsan K."/>
            <person name="Balestrini R."/>
            <person name="Da Silva C."/>
            <person name="Montanini B."/>
            <person name="Hainaut M."/>
            <person name="Levati E."/>
            <person name="Barry K.W."/>
            <person name="Belfiori B."/>
            <person name="Cichocki N."/>
            <person name="Clum A."/>
            <person name="Dockter R.B."/>
            <person name="Fauchery L."/>
            <person name="Guy J."/>
            <person name="Iotti M."/>
            <person name="Le Tacon F."/>
            <person name="Lindquist E.A."/>
            <person name="Lipzen A."/>
            <person name="Malagnac F."/>
            <person name="Mello A."/>
            <person name="Molinier V."/>
            <person name="Miyauchi S."/>
            <person name="Poulain J."/>
            <person name="Riccioni C."/>
            <person name="Rubini A."/>
            <person name="Sitrit Y."/>
            <person name="Splivallo R."/>
            <person name="Traeger S."/>
            <person name="Wang M."/>
            <person name="Zifcakova L."/>
            <person name="Wipf D."/>
            <person name="Zambonelli A."/>
            <person name="Paolocci F."/>
            <person name="Nowrousian M."/>
            <person name="Ottonello S."/>
            <person name="Baldrian P."/>
            <person name="Spatafora J.W."/>
            <person name="Henrissat B."/>
            <person name="Nagy L.G."/>
            <person name="Aury J.M."/>
            <person name="Wincker P."/>
            <person name="Grigoriev I.V."/>
            <person name="Bonfante P."/>
            <person name="Martin F.M."/>
        </authorList>
    </citation>
    <scope>NUCLEOTIDE SEQUENCE [LARGE SCALE GENOMIC DNA]</scope>
    <source>
        <strain evidence="7 8">ATCC MYA-4762</strain>
    </source>
</reference>
<dbReference type="Pfam" id="PF05180">
    <property type="entry name" value="zf-DNL"/>
    <property type="match status" value="1"/>
</dbReference>
<dbReference type="InterPro" id="IPR007853">
    <property type="entry name" value="Znf_DNL-typ"/>
</dbReference>
<keyword evidence="1" id="KW-0479">Metal-binding</keyword>
<organism evidence="7 8">
    <name type="scientific">Terfezia boudieri ATCC MYA-4762</name>
    <dbReference type="NCBI Taxonomy" id="1051890"/>
    <lineage>
        <taxon>Eukaryota</taxon>
        <taxon>Fungi</taxon>
        <taxon>Dikarya</taxon>
        <taxon>Ascomycota</taxon>
        <taxon>Pezizomycotina</taxon>
        <taxon>Pezizomycetes</taxon>
        <taxon>Pezizales</taxon>
        <taxon>Pezizaceae</taxon>
        <taxon>Terfezia</taxon>
    </lineage>
</organism>
<evidence type="ECO:0000313" key="8">
    <source>
        <dbReference type="Proteomes" id="UP000267821"/>
    </source>
</evidence>
<dbReference type="AlphaFoldDB" id="A0A3N4M8X0"/>
<accession>A0A3N4M8X0</accession>
<sequence>PKKPTYELTFTCMPCGHRSSHTITEQAFLFGTVLVRCPSCYERHVISDHLKIFNEEPMSFEDILSGKNRGRKKPMHTQKNTIEYLDQ</sequence>
<dbReference type="GO" id="GO:0050821">
    <property type="term" value="P:protein stabilization"/>
    <property type="evidence" value="ECO:0007669"/>
    <property type="project" value="TreeGrafter"/>
</dbReference>
<evidence type="ECO:0000313" key="7">
    <source>
        <dbReference type="EMBL" id="RPB29122.1"/>
    </source>
</evidence>
<dbReference type="GO" id="GO:0005739">
    <property type="term" value="C:mitochondrion"/>
    <property type="evidence" value="ECO:0007669"/>
    <property type="project" value="TreeGrafter"/>
</dbReference>
<dbReference type="InterPro" id="IPR024158">
    <property type="entry name" value="Mt_import_TIM15"/>
</dbReference>
<feature type="region of interest" description="Disordered" evidence="5">
    <location>
        <begin position="65"/>
        <end position="87"/>
    </location>
</feature>